<dbReference type="InterPro" id="IPR000871">
    <property type="entry name" value="Beta-lactam_class-A"/>
</dbReference>
<comment type="catalytic activity">
    <reaction evidence="1">
        <text>a beta-lactam + H2O = a substituted beta-amino acid</text>
        <dbReference type="Rhea" id="RHEA:20401"/>
        <dbReference type="ChEBI" id="CHEBI:15377"/>
        <dbReference type="ChEBI" id="CHEBI:35627"/>
        <dbReference type="ChEBI" id="CHEBI:140347"/>
        <dbReference type="EC" id="3.5.2.6"/>
    </reaction>
</comment>
<dbReference type="GO" id="GO:0046677">
    <property type="term" value="P:response to antibiotic"/>
    <property type="evidence" value="ECO:0007669"/>
    <property type="project" value="InterPro"/>
</dbReference>
<evidence type="ECO:0000256" key="1">
    <source>
        <dbReference type="ARBA" id="ARBA00001526"/>
    </source>
</evidence>
<feature type="non-terminal residue" evidence="6">
    <location>
        <position position="1"/>
    </location>
</feature>
<organism evidence="6 7">
    <name type="scientific">Candidatus Avisuccinivibrio stercorigallinarum</name>
    <dbReference type="NCBI Taxonomy" id="2840704"/>
    <lineage>
        <taxon>Bacteria</taxon>
        <taxon>Pseudomonadati</taxon>
        <taxon>Pseudomonadota</taxon>
        <taxon>Gammaproteobacteria</taxon>
        <taxon>Aeromonadales</taxon>
        <taxon>Succinivibrionaceae</taxon>
        <taxon>Succinivibrionaceae incertae sedis</taxon>
        <taxon>Candidatus Avisuccinivibrio</taxon>
    </lineage>
</organism>
<dbReference type="GO" id="GO:0030655">
    <property type="term" value="P:beta-lactam antibiotic catabolic process"/>
    <property type="evidence" value="ECO:0007669"/>
    <property type="project" value="InterPro"/>
</dbReference>
<evidence type="ECO:0000256" key="3">
    <source>
        <dbReference type="ARBA" id="ARBA00012865"/>
    </source>
</evidence>
<dbReference type="InterPro" id="IPR045155">
    <property type="entry name" value="Beta-lactam_cat"/>
</dbReference>
<evidence type="ECO:0000313" key="7">
    <source>
        <dbReference type="Proteomes" id="UP000823631"/>
    </source>
</evidence>
<dbReference type="Proteomes" id="UP000823631">
    <property type="component" value="Unassembled WGS sequence"/>
</dbReference>
<dbReference type="GO" id="GO:0008800">
    <property type="term" value="F:beta-lactamase activity"/>
    <property type="evidence" value="ECO:0007669"/>
    <property type="project" value="UniProtKB-EC"/>
</dbReference>
<feature type="domain" description="Beta-lactamase class A catalytic" evidence="5">
    <location>
        <begin position="13"/>
        <end position="90"/>
    </location>
</feature>
<feature type="region of interest" description="Disordered" evidence="4">
    <location>
        <begin position="79"/>
        <end position="98"/>
    </location>
</feature>
<dbReference type="InterPro" id="IPR012338">
    <property type="entry name" value="Beta-lactam/transpept-like"/>
</dbReference>
<evidence type="ECO:0000256" key="4">
    <source>
        <dbReference type="SAM" id="MobiDB-lite"/>
    </source>
</evidence>
<name>A0A9D9DB26_9GAMM</name>
<comment type="caution">
    <text evidence="6">The sequence shown here is derived from an EMBL/GenBank/DDBJ whole genome shotgun (WGS) entry which is preliminary data.</text>
</comment>
<dbReference type="Pfam" id="PF13354">
    <property type="entry name" value="Beta-lactamase2"/>
    <property type="match status" value="1"/>
</dbReference>
<dbReference type="PANTHER" id="PTHR35333:SF3">
    <property type="entry name" value="BETA-LACTAMASE-TYPE TRANSPEPTIDASE FOLD CONTAINING PROTEIN"/>
    <property type="match status" value="1"/>
</dbReference>
<gene>
    <name evidence="6" type="ORF">IAB19_01695</name>
</gene>
<comment type="similarity">
    <text evidence="2">Belongs to the class-A beta-lactamase family.</text>
</comment>
<dbReference type="EMBL" id="JADINH010000029">
    <property type="protein sequence ID" value="MBO8415079.1"/>
    <property type="molecule type" value="Genomic_DNA"/>
</dbReference>
<protein>
    <recommendedName>
        <fullName evidence="3">beta-lactamase</fullName>
        <ecNumber evidence="3">3.5.2.6</ecNumber>
    </recommendedName>
</protein>
<evidence type="ECO:0000313" key="6">
    <source>
        <dbReference type="EMBL" id="MBO8415079.1"/>
    </source>
</evidence>
<dbReference type="EC" id="3.5.2.6" evidence="3"/>
<dbReference type="PRINTS" id="PR00118">
    <property type="entry name" value="BLACTAMASEA"/>
</dbReference>
<dbReference type="SUPFAM" id="SSF56601">
    <property type="entry name" value="beta-lactamase/transpeptidase-like"/>
    <property type="match status" value="1"/>
</dbReference>
<sequence length="98" mass="10489">LLPVTEGDLLSWAPKTRQIAGSKASVLDLCEMFMSVSDNTAANLVLKELGGPAALTAFVRSLRDKVTRLDRCEPELNEAVPGDLRDTTTPALDGLSFS</sequence>
<dbReference type="PANTHER" id="PTHR35333">
    <property type="entry name" value="BETA-LACTAMASE"/>
    <property type="match status" value="1"/>
</dbReference>
<evidence type="ECO:0000259" key="5">
    <source>
        <dbReference type="Pfam" id="PF13354"/>
    </source>
</evidence>
<reference evidence="6" key="1">
    <citation type="submission" date="2020-10" db="EMBL/GenBank/DDBJ databases">
        <authorList>
            <person name="Gilroy R."/>
        </authorList>
    </citation>
    <scope>NUCLEOTIDE SEQUENCE</scope>
    <source>
        <strain evidence="6">17213</strain>
    </source>
</reference>
<dbReference type="Gene3D" id="3.40.710.10">
    <property type="entry name" value="DD-peptidase/beta-lactamase superfamily"/>
    <property type="match status" value="1"/>
</dbReference>
<reference evidence="6" key="2">
    <citation type="journal article" date="2021" name="PeerJ">
        <title>Extensive microbial diversity within the chicken gut microbiome revealed by metagenomics and culture.</title>
        <authorList>
            <person name="Gilroy R."/>
            <person name="Ravi A."/>
            <person name="Getino M."/>
            <person name="Pursley I."/>
            <person name="Horton D.L."/>
            <person name="Alikhan N.F."/>
            <person name="Baker D."/>
            <person name="Gharbi K."/>
            <person name="Hall N."/>
            <person name="Watson M."/>
            <person name="Adriaenssens E.M."/>
            <person name="Foster-Nyarko E."/>
            <person name="Jarju S."/>
            <person name="Secka A."/>
            <person name="Antonio M."/>
            <person name="Oren A."/>
            <person name="Chaudhuri R.R."/>
            <person name="La Ragione R."/>
            <person name="Hildebrand F."/>
            <person name="Pallen M.J."/>
        </authorList>
    </citation>
    <scope>NUCLEOTIDE SEQUENCE</scope>
    <source>
        <strain evidence="6">17213</strain>
    </source>
</reference>
<keyword evidence="6" id="KW-0378">Hydrolase</keyword>
<dbReference type="AlphaFoldDB" id="A0A9D9DB26"/>
<evidence type="ECO:0000256" key="2">
    <source>
        <dbReference type="ARBA" id="ARBA00009009"/>
    </source>
</evidence>
<accession>A0A9D9DB26</accession>
<proteinExistence type="inferred from homology"/>